<sequence>MPSATAVTAITSTLVVGESYGGLAFALNLLNLCAAMPARLLPDTLEKPAPSSRISIPIEIKIIGERDGYSLTYSSNLDHLIRSPLSFSSPNFLQGSVNNIDCERKVATGGFPDPSSALRQAYPYAAQVSAHIEKVKNARDEVVVIGGAELKLVQPSQKVIFIHSREELLSSEPLPTEFKERALATIRDIRVEVILNERVTSITPCDSSDGSQSSKLTFKDGRYITTGHVIWALSKCVATLSYLTVSSLDAANYVTVEPTLKFAKSNPNSKFHYAVGDIASWSGIRRCGGAMYMGFTGAINRTKLHRSLRVSGDVGSCYAVTYWPGDGVASGEDPMKWYFGDDLGFTKFHLGLSTFAGGEHNWL</sequence>
<dbReference type="AlphaFoldDB" id="A0A9P7Z891"/>
<dbReference type="OrthoDB" id="202203at2759"/>
<proteinExistence type="predicted"/>
<keyword evidence="2" id="KW-1185">Reference proteome</keyword>
<dbReference type="Proteomes" id="UP000887226">
    <property type="component" value="Unassembled WGS sequence"/>
</dbReference>
<dbReference type="GO" id="GO:0005737">
    <property type="term" value="C:cytoplasm"/>
    <property type="evidence" value="ECO:0007669"/>
    <property type="project" value="TreeGrafter"/>
</dbReference>
<dbReference type="InterPro" id="IPR036188">
    <property type="entry name" value="FAD/NAD-bd_sf"/>
</dbReference>
<reference evidence="1" key="1">
    <citation type="journal article" date="2021" name="IMA Fungus">
        <title>Genomic characterization of three marine fungi, including Emericellopsis atlantica sp. nov. with signatures of a generalist lifestyle and marine biomass degradation.</title>
        <authorList>
            <person name="Hagestad O.C."/>
            <person name="Hou L."/>
            <person name="Andersen J.H."/>
            <person name="Hansen E.H."/>
            <person name="Altermark B."/>
            <person name="Li C."/>
            <person name="Kuhnert E."/>
            <person name="Cox R.J."/>
            <person name="Crous P.W."/>
            <person name="Spatafora J.W."/>
            <person name="Lail K."/>
            <person name="Amirebrahimi M."/>
            <person name="Lipzen A."/>
            <person name="Pangilinan J."/>
            <person name="Andreopoulos W."/>
            <person name="Hayes R.D."/>
            <person name="Ng V."/>
            <person name="Grigoriev I.V."/>
            <person name="Jackson S.A."/>
            <person name="Sutton T.D.S."/>
            <person name="Dobson A.D.W."/>
            <person name="Rama T."/>
        </authorList>
    </citation>
    <scope>NUCLEOTIDE SEQUENCE</scope>
    <source>
        <strain evidence="1">TRa3180A</strain>
    </source>
</reference>
<evidence type="ECO:0000313" key="1">
    <source>
        <dbReference type="EMBL" id="KAG9246708.1"/>
    </source>
</evidence>
<dbReference type="GO" id="GO:0050660">
    <property type="term" value="F:flavin adenine dinucleotide binding"/>
    <property type="evidence" value="ECO:0007669"/>
    <property type="project" value="TreeGrafter"/>
</dbReference>
<dbReference type="SUPFAM" id="SSF51905">
    <property type="entry name" value="FAD/NAD(P)-binding domain"/>
    <property type="match status" value="1"/>
</dbReference>
<organism evidence="1 2">
    <name type="scientific">Calycina marina</name>
    <dbReference type="NCBI Taxonomy" id="1763456"/>
    <lineage>
        <taxon>Eukaryota</taxon>
        <taxon>Fungi</taxon>
        <taxon>Dikarya</taxon>
        <taxon>Ascomycota</taxon>
        <taxon>Pezizomycotina</taxon>
        <taxon>Leotiomycetes</taxon>
        <taxon>Helotiales</taxon>
        <taxon>Pezizellaceae</taxon>
        <taxon>Calycina</taxon>
    </lineage>
</organism>
<dbReference type="PANTHER" id="PTHR43735">
    <property type="entry name" value="APOPTOSIS-INDUCING FACTOR 1"/>
    <property type="match status" value="1"/>
</dbReference>
<dbReference type="GO" id="GO:0004174">
    <property type="term" value="F:electron-transferring-flavoprotein dehydrogenase activity"/>
    <property type="evidence" value="ECO:0007669"/>
    <property type="project" value="TreeGrafter"/>
</dbReference>
<protein>
    <submittedName>
        <fullName evidence="1">Uncharacterized protein</fullName>
    </submittedName>
</protein>
<comment type="caution">
    <text evidence="1">The sequence shown here is derived from an EMBL/GenBank/DDBJ whole genome shotgun (WGS) entry which is preliminary data.</text>
</comment>
<evidence type="ECO:0000313" key="2">
    <source>
        <dbReference type="Proteomes" id="UP000887226"/>
    </source>
</evidence>
<dbReference type="EMBL" id="MU253795">
    <property type="protein sequence ID" value="KAG9246708.1"/>
    <property type="molecule type" value="Genomic_DNA"/>
</dbReference>
<gene>
    <name evidence="1" type="ORF">BJ878DRAFT_533049</name>
</gene>
<name>A0A9P7Z891_9HELO</name>
<dbReference type="PANTHER" id="PTHR43735:SF24">
    <property type="entry name" value="NUCLEOTIDE-DISULPHIDE OXIDOREDUCTASE AMID-LIKE, PUTATIVE (AFU_ORTHOLOGUE AFUA_1G17180)-RELATED"/>
    <property type="match status" value="1"/>
</dbReference>
<dbReference type="Gene3D" id="3.50.50.60">
    <property type="entry name" value="FAD/NAD(P)-binding domain"/>
    <property type="match status" value="2"/>
</dbReference>
<accession>A0A9P7Z891</accession>